<dbReference type="InterPro" id="IPR021320">
    <property type="entry name" value="DUF2905"/>
</dbReference>
<name>A0A0S8GKN6_UNCW3</name>
<feature type="transmembrane region" description="Helical" evidence="1">
    <location>
        <begin position="45"/>
        <end position="68"/>
    </location>
</feature>
<proteinExistence type="predicted"/>
<organism evidence="2 3">
    <name type="scientific">candidate division WOR_3 bacterium SM23_60</name>
    <dbReference type="NCBI Taxonomy" id="1703780"/>
    <lineage>
        <taxon>Bacteria</taxon>
        <taxon>Bacteria division WOR-3</taxon>
    </lineage>
</organism>
<evidence type="ECO:0000313" key="3">
    <source>
        <dbReference type="Proteomes" id="UP000051096"/>
    </source>
</evidence>
<reference evidence="2 3" key="1">
    <citation type="journal article" date="2015" name="Microbiome">
        <title>Genomic resolution of linkages in carbon, nitrogen, and sulfur cycling among widespread estuary sediment bacteria.</title>
        <authorList>
            <person name="Baker B.J."/>
            <person name="Lazar C.S."/>
            <person name="Teske A.P."/>
            <person name="Dick G.J."/>
        </authorList>
    </citation>
    <scope>NUCLEOTIDE SEQUENCE [LARGE SCALE GENOMIC DNA]</scope>
    <source>
        <strain evidence="2">SM23_60</strain>
    </source>
</reference>
<comment type="caution">
    <text evidence="2">The sequence shown here is derived from an EMBL/GenBank/DDBJ whole genome shotgun (WGS) entry which is preliminary data.</text>
</comment>
<evidence type="ECO:0000313" key="2">
    <source>
        <dbReference type="EMBL" id="KPK73539.1"/>
    </source>
</evidence>
<dbReference type="Proteomes" id="UP000051096">
    <property type="component" value="Unassembled WGS sequence"/>
</dbReference>
<sequence>MQSIARFFIIFGVIFVLVGTILLLFPKVPLGRLPGDIVIKNKHWVFVFPIVTSIIVSLVLTFILNLLLKK</sequence>
<protein>
    <recommendedName>
        <fullName evidence="4">DUF2905 domain-containing protein</fullName>
    </recommendedName>
</protein>
<feature type="transmembrane region" description="Helical" evidence="1">
    <location>
        <begin position="7"/>
        <end position="25"/>
    </location>
</feature>
<dbReference type="PANTHER" id="PTHR36443">
    <property type="entry name" value="BSR5223 PROTEIN"/>
    <property type="match status" value="1"/>
</dbReference>
<dbReference type="Pfam" id="PF11146">
    <property type="entry name" value="DUF2905"/>
    <property type="match status" value="1"/>
</dbReference>
<dbReference type="AlphaFoldDB" id="A0A0S8GKN6"/>
<accession>A0A0S8GKN6</accession>
<dbReference type="PATRIC" id="fig|1703780.3.peg.354"/>
<dbReference type="EMBL" id="LJUO01000007">
    <property type="protein sequence ID" value="KPK73539.1"/>
    <property type="molecule type" value="Genomic_DNA"/>
</dbReference>
<evidence type="ECO:0008006" key="4">
    <source>
        <dbReference type="Google" id="ProtNLM"/>
    </source>
</evidence>
<evidence type="ECO:0000256" key="1">
    <source>
        <dbReference type="SAM" id="Phobius"/>
    </source>
</evidence>
<gene>
    <name evidence="2" type="ORF">AMJ87_01430</name>
</gene>
<keyword evidence="1" id="KW-0812">Transmembrane</keyword>
<keyword evidence="1" id="KW-1133">Transmembrane helix</keyword>
<dbReference type="PANTHER" id="PTHR36443:SF1">
    <property type="entry name" value="BSR5223 PROTEIN"/>
    <property type="match status" value="1"/>
</dbReference>
<keyword evidence="1" id="KW-0472">Membrane</keyword>